<organism evidence="3 4">
    <name type="scientific">Maudiozyma saulgeensis</name>
    <dbReference type="NCBI Taxonomy" id="1789683"/>
    <lineage>
        <taxon>Eukaryota</taxon>
        <taxon>Fungi</taxon>
        <taxon>Dikarya</taxon>
        <taxon>Ascomycota</taxon>
        <taxon>Saccharomycotina</taxon>
        <taxon>Saccharomycetes</taxon>
        <taxon>Saccharomycetales</taxon>
        <taxon>Saccharomycetaceae</taxon>
        <taxon>Maudiozyma</taxon>
    </lineage>
</organism>
<evidence type="ECO:0000313" key="3">
    <source>
        <dbReference type="EMBL" id="SMN17793.1"/>
    </source>
</evidence>
<evidence type="ECO:0000256" key="1">
    <source>
        <dbReference type="SAM" id="Phobius"/>
    </source>
</evidence>
<keyword evidence="1" id="KW-0472">Membrane</keyword>
<feature type="transmembrane region" description="Helical" evidence="1">
    <location>
        <begin position="313"/>
        <end position="335"/>
    </location>
</feature>
<name>A0A1X7QWG8_9SACH</name>
<keyword evidence="2" id="KW-0732">Signal</keyword>
<feature type="chain" id="PRO_5011965234" description="YKL077W-like protein" evidence="2">
    <location>
        <begin position="19"/>
        <end position="390"/>
    </location>
</feature>
<keyword evidence="4" id="KW-1185">Reference proteome</keyword>
<evidence type="ECO:0000313" key="4">
    <source>
        <dbReference type="Proteomes" id="UP000196158"/>
    </source>
</evidence>
<evidence type="ECO:0000256" key="2">
    <source>
        <dbReference type="SAM" id="SignalP"/>
    </source>
</evidence>
<dbReference type="AlphaFoldDB" id="A0A1X7QWG8"/>
<dbReference type="Pfam" id="PF14610">
    <property type="entry name" value="Psg1"/>
    <property type="match status" value="1"/>
</dbReference>
<proteinExistence type="predicted"/>
<reference evidence="3 4" key="1">
    <citation type="submission" date="2017-04" db="EMBL/GenBank/DDBJ databases">
        <authorList>
            <person name="Afonso C.L."/>
            <person name="Miller P.J."/>
            <person name="Scott M.A."/>
            <person name="Spackman E."/>
            <person name="Goraichik I."/>
            <person name="Dimitrov K.M."/>
            <person name="Suarez D.L."/>
            <person name="Swayne D.E."/>
        </authorList>
    </citation>
    <scope>NUCLEOTIDE SEQUENCE [LARGE SCALE GENOMIC DNA]</scope>
</reference>
<gene>
    <name evidence="3" type="ORF">KASA_0Q01485G</name>
</gene>
<accession>A0A1X7QWG8</accession>
<dbReference type="Proteomes" id="UP000196158">
    <property type="component" value="Unassembled WGS sequence"/>
</dbReference>
<dbReference type="InterPro" id="IPR028000">
    <property type="entry name" value="Pma1"/>
</dbReference>
<dbReference type="OrthoDB" id="4084551at2759"/>
<evidence type="ECO:0008006" key="5">
    <source>
        <dbReference type="Google" id="ProtNLM"/>
    </source>
</evidence>
<dbReference type="EMBL" id="FXLY01000002">
    <property type="protein sequence ID" value="SMN17793.1"/>
    <property type="molecule type" value="Genomic_DNA"/>
</dbReference>
<keyword evidence="1" id="KW-1133">Transmembrane helix</keyword>
<protein>
    <recommendedName>
        <fullName evidence="5">YKL077W-like protein</fullName>
    </recommendedName>
</protein>
<sequence>MKVSLLLASTLLLNHVHGYKQVHNPKEEKESTSEEQKPWIRTIYSTEKEIVTPTVIDGVTFSAKPAATSDALEPWVSLEKNGRPKTIKPEIKNGHTKKGKPDYSTYFKTAAVRTYSYEDLKAHNMDPNDVYVEDYFIDEDDTYTSLNPIMRCTPDNYFHKGLSKDVSSEPFCTPRENSMWKVGTTYFVSWYTRFFENEHNGKIAENVRIHMSYVKEKASDKGYHKRDIPGTFFTSEWMKNIDGVYAIEPEEEWLQGAYERRIVLSVQPNYISDEEFSPLENGVLLHMIMGSKVSKTTKEEWALADAGISDSKWYYIALTMPAVAVVVFVILYFFLQANKNMRDFSDITKSSLNKKRRVIGKFANMKKFKNMKNHKYEELPIYNKGKGKQS</sequence>
<feature type="signal peptide" evidence="2">
    <location>
        <begin position="1"/>
        <end position="18"/>
    </location>
</feature>
<keyword evidence="1" id="KW-0812">Transmembrane</keyword>